<dbReference type="Pfam" id="PF12937">
    <property type="entry name" value="F-box-like"/>
    <property type="match status" value="1"/>
</dbReference>
<dbReference type="InterPro" id="IPR036047">
    <property type="entry name" value="F-box-like_dom_sf"/>
</dbReference>
<gene>
    <name evidence="2" type="ORF">BC938DRAFT_472965</name>
</gene>
<dbReference type="SMART" id="SM00256">
    <property type="entry name" value="FBOX"/>
    <property type="match status" value="1"/>
</dbReference>
<feature type="domain" description="F-box" evidence="1">
    <location>
        <begin position="8"/>
        <end position="56"/>
    </location>
</feature>
<dbReference type="PROSITE" id="PS50181">
    <property type="entry name" value="FBOX"/>
    <property type="match status" value="1"/>
</dbReference>
<sequence length="300" mass="34045">MSGVNRSPANMNTVPNEILQTILENLEIDQLFQVMKVSVRWREAVYSALSVRFQDTTVTLWIDQEGHRSCQPKFKFESYNSKIIRFVPLKPNGAEVYNQSFGLQKPVLRLITVGTNEHIDYLEKEGNVSVKHTGRKTLLGSDFSSSDKQLHTWSFSYSVDHFYRGDREVSGERVLTPESFECSISFLNPARAHKAKLLWYLKKQTRFLNKNHQRKKINGDATSSDVEDFLHGGVSKDDLYRIKVHKPPGSDDVSQPLSNPLVIFGTLTLITKVSPRVDATSSRASLALLDPRVELVPFCT</sequence>
<dbReference type="SUPFAM" id="SSF81383">
    <property type="entry name" value="F-box domain"/>
    <property type="match status" value="1"/>
</dbReference>
<keyword evidence="3" id="KW-1185">Reference proteome</keyword>
<comment type="caution">
    <text evidence="2">The sequence shown here is derived from an EMBL/GenBank/DDBJ whole genome shotgun (WGS) entry which is preliminary data.</text>
</comment>
<dbReference type="Proteomes" id="UP000274822">
    <property type="component" value="Unassembled WGS sequence"/>
</dbReference>
<name>A0A433QTQ5_9FUNG</name>
<dbReference type="InterPro" id="IPR001810">
    <property type="entry name" value="F-box_dom"/>
</dbReference>
<evidence type="ECO:0000313" key="2">
    <source>
        <dbReference type="EMBL" id="RUS33127.1"/>
    </source>
</evidence>
<dbReference type="EMBL" id="RBNJ01001468">
    <property type="protein sequence ID" value="RUS33127.1"/>
    <property type="molecule type" value="Genomic_DNA"/>
</dbReference>
<dbReference type="CDD" id="cd09917">
    <property type="entry name" value="F-box_SF"/>
    <property type="match status" value="1"/>
</dbReference>
<evidence type="ECO:0000259" key="1">
    <source>
        <dbReference type="PROSITE" id="PS50181"/>
    </source>
</evidence>
<dbReference type="AlphaFoldDB" id="A0A433QTQ5"/>
<organism evidence="2 3">
    <name type="scientific">Jimgerdemannia flammicorona</name>
    <dbReference type="NCBI Taxonomy" id="994334"/>
    <lineage>
        <taxon>Eukaryota</taxon>
        <taxon>Fungi</taxon>
        <taxon>Fungi incertae sedis</taxon>
        <taxon>Mucoromycota</taxon>
        <taxon>Mucoromycotina</taxon>
        <taxon>Endogonomycetes</taxon>
        <taxon>Endogonales</taxon>
        <taxon>Endogonaceae</taxon>
        <taxon>Jimgerdemannia</taxon>
    </lineage>
</organism>
<protein>
    <recommendedName>
        <fullName evidence="1">F-box domain-containing protein</fullName>
    </recommendedName>
</protein>
<proteinExistence type="predicted"/>
<reference evidence="2 3" key="1">
    <citation type="journal article" date="2018" name="New Phytol.">
        <title>Phylogenomics of Endogonaceae and evolution of mycorrhizas within Mucoromycota.</title>
        <authorList>
            <person name="Chang Y."/>
            <person name="Desiro A."/>
            <person name="Na H."/>
            <person name="Sandor L."/>
            <person name="Lipzen A."/>
            <person name="Clum A."/>
            <person name="Barry K."/>
            <person name="Grigoriev I.V."/>
            <person name="Martin F.M."/>
            <person name="Stajich J.E."/>
            <person name="Smith M.E."/>
            <person name="Bonito G."/>
            <person name="Spatafora J.W."/>
        </authorList>
    </citation>
    <scope>NUCLEOTIDE SEQUENCE [LARGE SCALE GENOMIC DNA]</scope>
    <source>
        <strain evidence="2 3">AD002</strain>
    </source>
</reference>
<accession>A0A433QTQ5</accession>
<evidence type="ECO:0000313" key="3">
    <source>
        <dbReference type="Proteomes" id="UP000274822"/>
    </source>
</evidence>